<organism evidence="2">
    <name type="scientific">uncultured Frankineae bacterium</name>
    <dbReference type="NCBI Taxonomy" id="437475"/>
    <lineage>
        <taxon>Bacteria</taxon>
        <taxon>Bacillati</taxon>
        <taxon>Actinomycetota</taxon>
        <taxon>Actinomycetes</taxon>
        <taxon>Frankiales</taxon>
        <taxon>environmental samples</taxon>
    </lineage>
</organism>
<dbReference type="GO" id="GO:0004364">
    <property type="term" value="F:glutathione transferase activity"/>
    <property type="evidence" value="ECO:0007669"/>
    <property type="project" value="UniProtKB-EC"/>
</dbReference>
<feature type="non-terminal residue" evidence="2">
    <location>
        <position position="313"/>
    </location>
</feature>
<evidence type="ECO:0000313" key="2">
    <source>
        <dbReference type="EMBL" id="CAA9308486.1"/>
    </source>
</evidence>
<feature type="region of interest" description="Disordered" evidence="1">
    <location>
        <begin position="1"/>
        <end position="313"/>
    </location>
</feature>
<feature type="compositionally biased region" description="Basic and acidic residues" evidence="1">
    <location>
        <begin position="122"/>
        <end position="142"/>
    </location>
</feature>
<feature type="compositionally biased region" description="Basic residues" evidence="1">
    <location>
        <begin position="82"/>
        <end position="95"/>
    </location>
</feature>
<feature type="compositionally biased region" description="Low complexity" evidence="1">
    <location>
        <begin position="64"/>
        <end position="81"/>
    </location>
</feature>
<reference evidence="2" key="1">
    <citation type="submission" date="2020-02" db="EMBL/GenBank/DDBJ databases">
        <authorList>
            <person name="Meier V. D."/>
        </authorList>
    </citation>
    <scope>NUCLEOTIDE SEQUENCE</scope>
    <source>
        <strain evidence="2">AVDCRST_MAG07</strain>
    </source>
</reference>
<sequence length="313" mass="35136">DRAVRRGEGRVLRPAAQPLPHPDHRRRQQRLPGRGRPLRALRQSRLPVGAPCGDRAERARSRGRAGAAGRRPAPGRAGLAVHARRGRHRPGHRSRVRDGAVPAQRPRVRGPGHRAVPVGHPHRADREQRLPRDHARPVDAVDRAAPGRRARSLPRARPSGHRRHVPAELRGDQQRRLQGRLRDQPVGLRAGVRRAVRPDAPARRAPRVGALPGRAPAVRGRHPPLHDAGPLRRRLPRPLQVQRAQAHRVRPPVAVRPRPVPDPRLRRHDRRRPHQAPLLRDPRQDQPDARRPEGPGPVRMAGAARTRPPRRPL</sequence>
<name>A0A6J4KKV4_9ACTN</name>
<feature type="compositionally biased region" description="Basic residues" evidence="1">
    <location>
        <begin position="265"/>
        <end position="274"/>
    </location>
</feature>
<feature type="non-terminal residue" evidence="2">
    <location>
        <position position="1"/>
    </location>
</feature>
<proteinExistence type="predicted"/>
<feature type="compositionally biased region" description="Low complexity" evidence="1">
    <location>
        <begin position="207"/>
        <end position="217"/>
    </location>
</feature>
<feature type="compositionally biased region" description="Basic and acidic residues" evidence="1">
    <location>
        <begin position="165"/>
        <end position="183"/>
    </location>
</feature>
<dbReference type="AlphaFoldDB" id="A0A6J4KKV4"/>
<feature type="compositionally biased region" description="Basic and acidic residues" evidence="1">
    <location>
        <begin position="280"/>
        <end position="293"/>
    </location>
</feature>
<accession>A0A6J4KKV4</accession>
<dbReference type="EMBL" id="CADCUB010000018">
    <property type="protein sequence ID" value="CAA9308486.1"/>
    <property type="molecule type" value="Genomic_DNA"/>
</dbReference>
<feature type="compositionally biased region" description="Low complexity" evidence="1">
    <location>
        <begin position="30"/>
        <end position="43"/>
    </location>
</feature>
<feature type="compositionally biased region" description="Basic residues" evidence="1">
    <location>
        <begin position="146"/>
        <end position="164"/>
    </location>
</feature>
<protein>
    <submittedName>
        <fullName evidence="2">Glutathione S-transferase, omega</fullName>
        <ecNumber evidence="2">2.5.1.18</ecNumber>
    </submittedName>
</protein>
<gene>
    <name evidence="2" type="ORF">AVDCRST_MAG07-456</name>
</gene>
<evidence type="ECO:0000256" key="1">
    <source>
        <dbReference type="SAM" id="MobiDB-lite"/>
    </source>
</evidence>
<dbReference type="EC" id="2.5.1.18" evidence="2"/>
<feature type="compositionally biased region" description="Basic and acidic residues" evidence="1">
    <location>
        <begin position="1"/>
        <end position="11"/>
    </location>
</feature>
<keyword evidence="2" id="KW-0808">Transferase</keyword>